<dbReference type="NCBIfam" id="TIGR00148">
    <property type="entry name" value="UbiD family decarboxylase"/>
    <property type="match status" value="1"/>
</dbReference>
<dbReference type="InterPro" id="IPR002830">
    <property type="entry name" value="UbiD"/>
</dbReference>
<keyword evidence="1" id="KW-0210">Decarboxylase</keyword>
<dbReference type="HAMAP" id="MF_01983">
    <property type="entry name" value="UbiD_FDC"/>
    <property type="match status" value="1"/>
</dbReference>
<dbReference type="Proteomes" id="UP000544331">
    <property type="component" value="Unassembled WGS sequence"/>
</dbReference>
<dbReference type="OrthoDB" id="4878259at2759"/>
<dbReference type="GO" id="GO:0046872">
    <property type="term" value="F:metal ion binding"/>
    <property type="evidence" value="ECO:0007669"/>
    <property type="project" value="UniProtKB-KW"/>
</dbReference>
<protein>
    <recommendedName>
        <fullName evidence="1">Ferulic acid decarboxylase 1</fullName>
        <ecNumber evidence="1">4.1.1.102</ecNumber>
    </recommendedName>
    <alternativeName>
        <fullName evidence="1">Phenacrylate decarboxylase</fullName>
    </alternativeName>
</protein>
<feature type="domain" description="3-octaprenyl-4-hydroxybenzoate carboxy-lyase-like Rift-related" evidence="2">
    <location>
        <begin position="120"/>
        <end position="317"/>
    </location>
</feature>
<name>A0A8H6D0S0_9HYPO</name>
<dbReference type="EC" id="4.1.1.102" evidence="1"/>
<dbReference type="SUPFAM" id="SSF143968">
    <property type="entry name" value="UbiD C-terminal domain-like"/>
    <property type="match status" value="1"/>
</dbReference>
<dbReference type="Gene3D" id="1.20.5.4570">
    <property type="match status" value="1"/>
</dbReference>
<dbReference type="Pfam" id="PF20695">
    <property type="entry name" value="UbiD_N"/>
    <property type="match status" value="1"/>
</dbReference>
<comment type="caution">
    <text evidence="5">The sequence shown here is derived from an EMBL/GenBank/DDBJ whole genome shotgun (WGS) entry which is preliminary data.</text>
</comment>
<keyword evidence="6" id="KW-1185">Reference proteome</keyword>
<feature type="active site" description="Proton donor" evidence="1">
    <location>
        <position position="281"/>
    </location>
</feature>
<comment type="cofactor">
    <cofactor evidence="1">
        <name>Mn(2+)</name>
        <dbReference type="ChEBI" id="CHEBI:29035"/>
    </cofactor>
</comment>
<organism evidence="5 6">
    <name type="scientific">Fusarium mundagurra</name>
    <dbReference type="NCBI Taxonomy" id="1567541"/>
    <lineage>
        <taxon>Eukaryota</taxon>
        <taxon>Fungi</taxon>
        <taxon>Dikarya</taxon>
        <taxon>Ascomycota</taxon>
        <taxon>Pezizomycotina</taxon>
        <taxon>Sordariomycetes</taxon>
        <taxon>Hypocreomycetidae</taxon>
        <taxon>Hypocreales</taxon>
        <taxon>Nectriaceae</taxon>
        <taxon>Fusarium</taxon>
        <taxon>Fusarium fujikuroi species complex</taxon>
    </lineage>
</organism>
<comment type="catalytic activity">
    <reaction evidence="1">
        <text>(E)-cinnamate + H(+) = styrene + CO2</text>
        <dbReference type="Rhea" id="RHEA:46920"/>
        <dbReference type="ChEBI" id="CHEBI:15378"/>
        <dbReference type="ChEBI" id="CHEBI:15669"/>
        <dbReference type="ChEBI" id="CHEBI:16526"/>
        <dbReference type="ChEBI" id="CHEBI:27452"/>
        <dbReference type="EC" id="4.1.1.102"/>
    </reaction>
</comment>
<proteinExistence type="inferred from homology"/>
<keyword evidence="1" id="KW-0464">Manganese</keyword>
<comment type="function">
    <text evidence="1">Catalyzes the reversible decarboxylation of aromatic carboxylic acids like ferulic acid, p-coumaric acid or cinnamic acid, producing the corresponding vinyl derivatives 4-vinylphenol, 4-vinylguaiacol, and styrene, respectively, which play the role of aroma metabolites.</text>
</comment>
<comment type="subunit">
    <text evidence="1">Homodimer. May form higher order oligomers.</text>
</comment>
<keyword evidence="1" id="KW-0963">Cytoplasm</keyword>
<evidence type="ECO:0000259" key="2">
    <source>
        <dbReference type="Pfam" id="PF01977"/>
    </source>
</evidence>
<reference evidence="5 6" key="1">
    <citation type="submission" date="2020-05" db="EMBL/GenBank/DDBJ databases">
        <title>Identification and distribution of gene clusters putatively required for synthesis of sphingolipid metabolism inhibitors in phylogenetically diverse species of the filamentous fungus Fusarium.</title>
        <authorList>
            <person name="Kim H.-S."/>
            <person name="Busman M."/>
            <person name="Brown D.W."/>
            <person name="Divon H."/>
            <person name="Uhlig S."/>
            <person name="Proctor R.H."/>
        </authorList>
    </citation>
    <scope>NUCLEOTIDE SEQUENCE [LARGE SCALE GENOMIC DNA]</scope>
    <source>
        <strain evidence="5 6">NRRL 66235</strain>
    </source>
</reference>
<dbReference type="EMBL" id="JAAOAN010000759">
    <property type="protein sequence ID" value="KAF5700031.1"/>
    <property type="molecule type" value="Genomic_DNA"/>
</dbReference>
<keyword evidence="1 5" id="KW-0456">Lyase</keyword>
<dbReference type="Pfam" id="PF01977">
    <property type="entry name" value="UbiD"/>
    <property type="match status" value="1"/>
</dbReference>
<dbReference type="GO" id="GO:0005737">
    <property type="term" value="C:cytoplasm"/>
    <property type="evidence" value="ECO:0007669"/>
    <property type="project" value="UniProtKB-SubCell"/>
</dbReference>
<comment type="cofactor">
    <cofactor evidence="1">
        <name>prenylated FMN</name>
        <dbReference type="ChEBI" id="CHEBI:87746"/>
    </cofactor>
    <text evidence="1">Binds 1 prenylated FMN per subunit.</text>
</comment>
<dbReference type="GO" id="GO:0046281">
    <property type="term" value="P:cinnamic acid catabolic process"/>
    <property type="evidence" value="ECO:0007669"/>
    <property type="project" value="UniProtKB-UniRule"/>
</dbReference>
<feature type="binding site" evidence="1">
    <location>
        <position position="232"/>
    </location>
    <ligand>
        <name>Mn(2+)</name>
        <dbReference type="ChEBI" id="CHEBI:29035"/>
    </ligand>
</feature>
<feature type="domain" description="3-octaprenyl-4-hydroxybenzoate carboxy-lyase-like N-terminal" evidence="3">
    <location>
        <begin position="14"/>
        <end position="103"/>
    </location>
</feature>
<evidence type="ECO:0000259" key="4">
    <source>
        <dbReference type="Pfam" id="PF20696"/>
    </source>
</evidence>
<dbReference type="InterPro" id="IPR049383">
    <property type="entry name" value="UbiD-like_N"/>
</dbReference>
<dbReference type="SUPFAM" id="SSF50475">
    <property type="entry name" value="FMN-binding split barrel"/>
    <property type="match status" value="1"/>
</dbReference>
<dbReference type="GO" id="GO:0016831">
    <property type="term" value="F:carboxy-lyase activity"/>
    <property type="evidence" value="ECO:0007669"/>
    <property type="project" value="UniProtKB-UniRule"/>
</dbReference>
<dbReference type="Pfam" id="PF20696">
    <property type="entry name" value="UbiD_C"/>
    <property type="match status" value="1"/>
</dbReference>
<dbReference type="GO" id="GO:0033494">
    <property type="term" value="P:ferulate metabolic process"/>
    <property type="evidence" value="ECO:0007669"/>
    <property type="project" value="UniProtKB-UniRule"/>
</dbReference>
<feature type="binding site" evidence="1">
    <location>
        <begin position="168"/>
        <end position="173"/>
    </location>
    <ligand>
        <name>prenylated FMN</name>
        <dbReference type="ChEBI" id="CHEBI:87746"/>
    </ligand>
</feature>
<sequence length="501" mass="55279">MDPARIALDFRAFVDALRTDDDLVEIDTSIDPNLEAAAITRLVCETNDKAPLFNNLIGAKDGFFRILGAPASLRKSPKYRFARLAHHLALPPDASMREITQKLEGALHLKPIPPTIVPIGACKENILEGDDINLDTMPSPMLHQSDGGKYLQSMGMHIVRSVDGTWTNWSIARAMVCGKREMTGTVPLVQHIGQIWAQWKEKGEDVPWACAFGVPPAAIFASAMPLPDGFSEAGFVGALTGISLPLVKCNTNGLYVPADSEIVLEGTISITETRPEGPFGEMHGYVFPGDIEAWPLFTVNTITYRNNAILPISVCGRLTDETHTMIGTLASVAILKLCQDAGLPILATFIPFTSQTIWVALQVDTTKLQSMNISSKVFARKVGDLIFNHKAGFFFHRLILVGPDIDVYNDKDVMWAYSTRCRPGMDEIIYDEVPGFFLIPFMGRGNGPHHKGGKVVCDALLTAEYTTGKDWETADFDHSYPIDIKKKVIENWEKMGFRKLE</sequence>
<dbReference type="PANTHER" id="PTHR30108">
    <property type="entry name" value="3-OCTAPRENYL-4-HYDROXYBENZOATE CARBOXY-LYASE-RELATED"/>
    <property type="match status" value="1"/>
</dbReference>
<comment type="catalytic activity">
    <reaction evidence="1">
        <text>(E)-4-coumarate + H(+) = 4-vinylphenol + CO2</text>
        <dbReference type="Rhea" id="RHEA:33227"/>
        <dbReference type="ChEBI" id="CHEBI:1883"/>
        <dbReference type="ChEBI" id="CHEBI:12876"/>
        <dbReference type="ChEBI" id="CHEBI:15378"/>
        <dbReference type="ChEBI" id="CHEBI:16526"/>
        <dbReference type="EC" id="4.1.1.102"/>
    </reaction>
</comment>
<feature type="binding site" evidence="1">
    <location>
        <position position="191"/>
    </location>
    <ligand>
        <name>Mn(2+)</name>
        <dbReference type="ChEBI" id="CHEBI:29035"/>
    </ligand>
</feature>
<dbReference type="PANTHER" id="PTHR30108:SF17">
    <property type="entry name" value="FERULIC ACID DECARBOXYLASE 1"/>
    <property type="match status" value="1"/>
</dbReference>
<evidence type="ECO:0000259" key="3">
    <source>
        <dbReference type="Pfam" id="PF20695"/>
    </source>
</evidence>
<dbReference type="InterPro" id="IPR049381">
    <property type="entry name" value="UbiD-like_C"/>
</dbReference>
<gene>
    <name evidence="1" type="primary">FDC1</name>
    <name evidence="5" type="ORF">FMUND_14504</name>
</gene>
<dbReference type="InterPro" id="IPR048304">
    <property type="entry name" value="UbiD_Rift_dom"/>
</dbReference>
<feature type="binding site" evidence="1">
    <location>
        <position position="390"/>
    </location>
    <ligand>
        <name>prenylated FMN</name>
        <dbReference type="ChEBI" id="CHEBI:87746"/>
    </ligand>
</feature>
<feature type="binding site" evidence="1">
    <location>
        <begin position="190"/>
        <end position="191"/>
    </location>
    <ligand>
        <name>prenylated FMN</name>
        <dbReference type="ChEBI" id="CHEBI:87746"/>
    </ligand>
</feature>
<dbReference type="InterPro" id="IPR032903">
    <property type="entry name" value="FDC-like"/>
</dbReference>
<accession>A0A8H6D0S0</accession>
<evidence type="ECO:0000313" key="5">
    <source>
        <dbReference type="EMBL" id="KAF5700031.1"/>
    </source>
</evidence>
<feature type="binding site" evidence="1">
    <location>
        <position position="232"/>
    </location>
    <ligand>
        <name>prenylated FMN</name>
        <dbReference type="ChEBI" id="CHEBI:87746"/>
    </ligand>
</feature>
<comment type="subcellular location">
    <subcellularLocation>
        <location evidence="1">Cytoplasm</location>
    </subcellularLocation>
</comment>
<dbReference type="AlphaFoldDB" id="A0A8H6D0S0"/>
<evidence type="ECO:0000256" key="1">
    <source>
        <dbReference type="HAMAP-Rule" id="MF_03196"/>
    </source>
</evidence>
<comment type="catalytic activity">
    <reaction evidence="1">
        <text>(E)-ferulate + H(+) = 2-methoxy-4-vinylphenol + CO2</text>
        <dbReference type="Rhea" id="RHEA:33807"/>
        <dbReference type="ChEBI" id="CHEBI:15378"/>
        <dbReference type="ChEBI" id="CHEBI:16526"/>
        <dbReference type="ChEBI" id="CHEBI:29749"/>
        <dbReference type="ChEBI" id="CHEBI:42438"/>
        <dbReference type="EC" id="4.1.1.102"/>
    </reaction>
</comment>
<evidence type="ECO:0000313" key="6">
    <source>
        <dbReference type="Proteomes" id="UP000544331"/>
    </source>
</evidence>
<keyword evidence="1" id="KW-0479">Metal-binding</keyword>
<comment type="similarity">
    <text evidence="1">Belongs to the UbiD family. UbiD-like/FDC subfamily.</text>
</comment>
<feature type="binding site" evidence="1">
    <location>
        <position position="168"/>
    </location>
    <ligand>
        <name>Mn(2+)</name>
        <dbReference type="ChEBI" id="CHEBI:29035"/>
    </ligand>
</feature>
<dbReference type="Gene3D" id="3.40.1670.10">
    <property type="entry name" value="UbiD C-terminal domain-like"/>
    <property type="match status" value="1"/>
</dbReference>
<feature type="domain" description="3-octaprenyl-4-hydroxybenzoate carboxy-lyase-like C-terminal" evidence="4">
    <location>
        <begin position="323"/>
        <end position="459"/>
    </location>
</feature>